<organism evidence="10 11">
    <name type="scientific">Bacillus altitudinis</name>
    <dbReference type="NCBI Taxonomy" id="293387"/>
    <lineage>
        <taxon>Bacteria</taxon>
        <taxon>Bacillati</taxon>
        <taxon>Bacillota</taxon>
        <taxon>Bacilli</taxon>
        <taxon>Bacillales</taxon>
        <taxon>Bacillaceae</taxon>
        <taxon>Bacillus</taxon>
    </lineage>
</organism>
<evidence type="ECO:0000256" key="4">
    <source>
        <dbReference type="ARBA" id="ARBA00022840"/>
    </source>
</evidence>
<evidence type="ECO:0000256" key="5">
    <source>
        <dbReference type="ARBA" id="ARBA00022989"/>
    </source>
</evidence>
<dbReference type="PROSITE" id="PS00211">
    <property type="entry name" value="ABC_TRANSPORTER_1"/>
    <property type="match status" value="1"/>
</dbReference>
<evidence type="ECO:0000256" key="3">
    <source>
        <dbReference type="ARBA" id="ARBA00022741"/>
    </source>
</evidence>
<accession>A0ABV1S893</accession>
<keyword evidence="2 7" id="KW-0812">Transmembrane</keyword>
<dbReference type="InterPro" id="IPR017871">
    <property type="entry name" value="ABC_transporter-like_CS"/>
</dbReference>
<name>A0ABV1S893_BACAB</name>
<feature type="transmembrane region" description="Helical" evidence="7">
    <location>
        <begin position="157"/>
        <end position="179"/>
    </location>
</feature>
<feature type="domain" description="ABC transmembrane type-1" evidence="9">
    <location>
        <begin position="21"/>
        <end position="304"/>
    </location>
</feature>
<dbReference type="PANTHER" id="PTHR43394">
    <property type="entry name" value="ATP-DEPENDENT PERMEASE MDL1, MITOCHONDRIAL"/>
    <property type="match status" value="1"/>
</dbReference>
<comment type="subcellular location">
    <subcellularLocation>
        <location evidence="1">Cell membrane</location>
        <topology evidence="1">Multi-pass membrane protein</topology>
    </subcellularLocation>
</comment>
<feature type="transmembrane region" description="Helical" evidence="7">
    <location>
        <begin position="57"/>
        <end position="79"/>
    </location>
</feature>
<dbReference type="InterPro" id="IPR011527">
    <property type="entry name" value="ABC1_TM_dom"/>
</dbReference>
<dbReference type="PROSITE" id="PS50929">
    <property type="entry name" value="ABC_TM1F"/>
    <property type="match status" value="1"/>
</dbReference>
<feature type="domain" description="ABC transporter" evidence="8">
    <location>
        <begin position="337"/>
        <end position="572"/>
    </location>
</feature>
<dbReference type="EMBL" id="JBEOME010000010">
    <property type="protein sequence ID" value="MER3122755.1"/>
    <property type="molecule type" value="Genomic_DNA"/>
</dbReference>
<keyword evidence="11" id="KW-1185">Reference proteome</keyword>
<dbReference type="PROSITE" id="PS50893">
    <property type="entry name" value="ABC_TRANSPORTER_2"/>
    <property type="match status" value="1"/>
</dbReference>
<dbReference type="PANTHER" id="PTHR43394:SF1">
    <property type="entry name" value="ATP-BINDING CASSETTE SUB-FAMILY B MEMBER 10, MITOCHONDRIAL"/>
    <property type="match status" value="1"/>
</dbReference>
<dbReference type="SUPFAM" id="SSF52540">
    <property type="entry name" value="P-loop containing nucleoside triphosphate hydrolases"/>
    <property type="match status" value="1"/>
</dbReference>
<dbReference type="SUPFAM" id="SSF90123">
    <property type="entry name" value="ABC transporter transmembrane region"/>
    <property type="match status" value="1"/>
</dbReference>
<evidence type="ECO:0000313" key="11">
    <source>
        <dbReference type="Proteomes" id="UP001467674"/>
    </source>
</evidence>
<feature type="transmembrane region" description="Helical" evidence="7">
    <location>
        <begin position="281"/>
        <end position="301"/>
    </location>
</feature>
<keyword evidence="5 7" id="KW-1133">Transmembrane helix</keyword>
<evidence type="ECO:0000256" key="2">
    <source>
        <dbReference type="ARBA" id="ARBA00022692"/>
    </source>
</evidence>
<keyword evidence="6 7" id="KW-0472">Membrane</keyword>
<reference evidence="10 11" key="1">
    <citation type="submission" date="2024-06" db="EMBL/GenBank/DDBJ databases">
        <title>Construction of an artificial bacterial consortium using nitrogen cycle bacteria from Cuatro Cienegas Basin and a mangrove forest.</title>
        <authorList>
            <person name="Aguilera-Najera D."/>
            <person name="Marquez-Cianci L."/>
            <person name="Martinez-Perez E."/>
            <person name="Rosas-Barrera M."/>
            <person name="Rodriguez-Cruz U.E."/>
            <person name="Tapia-Lopez R."/>
            <person name="Eguiarte L.E."/>
            <person name="Souza-Saldivar V."/>
        </authorList>
    </citation>
    <scope>NUCLEOTIDE SEQUENCE [LARGE SCALE GENOMIC DNA]</scope>
    <source>
        <strain evidence="10 11">S14-15</strain>
    </source>
</reference>
<dbReference type="Gene3D" id="3.40.50.300">
    <property type="entry name" value="P-loop containing nucleotide triphosphate hydrolases"/>
    <property type="match status" value="1"/>
</dbReference>
<evidence type="ECO:0000313" key="10">
    <source>
        <dbReference type="EMBL" id="MER3122755.1"/>
    </source>
</evidence>
<keyword evidence="3" id="KW-0547">Nucleotide-binding</keyword>
<feature type="transmembrane region" description="Helical" evidence="7">
    <location>
        <begin position="20"/>
        <end position="37"/>
    </location>
</feature>
<dbReference type="InterPro" id="IPR039421">
    <property type="entry name" value="Type_1_exporter"/>
</dbReference>
<sequence length="585" mass="66069">MFSVFVKLGWFFKQEWRRYTIAITLLLIVNVLEMLPPRYLGQAVDDIRSGQFTTSSILFYVTIFCLLGVSVYALTYFWMYQLFGGANVMERVMRGKLMRHLLKMTPTFYEKKKTGNLMALGTNDLNAVALTTGFGVLTLVDSTAYMLMIFFTMGLTISWKLTLMAIIPMPLMAILIAFYGSKIHERFTVAQDAFGDMNDRVLESVAGVRVIRSFVQEKQDVNRFREMTDDVFQKNMRVAIIDSLFEPTVKLLVGISYLIGIGYGAYLVFQSDLTIGELVAFNVYLGMMIWPMFAIGELINIMQRGNASLDRLNHTLSYQPDVTDPAKPKTLQEPGDIQFEHVTFRYPTSSKDNLTDVSFTVRKGQTIGITGKTGSGKTTIVKQLLRQYPTGDGKILLSGVPIEDIELDQLFQWIGYVPQDHVLFSKSVEENMRFGHRDAIEAELAQAIKDAYFEKDLRLLPEGLETMVGEKGVALSGGQKQRISIARALLIDPDILILDDSLSAVDAKTETAILENLRQNRHGKTTFITTHRLSAVEHADLILVMEEGRIVQKGTHQALIQQDGWYKEQFLRQQLTNQLEGGDEA</sequence>
<gene>
    <name evidence="10" type="ORF">ABQG71_16400</name>
</gene>
<evidence type="ECO:0000259" key="8">
    <source>
        <dbReference type="PROSITE" id="PS50893"/>
    </source>
</evidence>
<dbReference type="Pfam" id="PF00005">
    <property type="entry name" value="ABC_tran"/>
    <property type="match status" value="1"/>
</dbReference>
<feature type="transmembrane region" description="Helical" evidence="7">
    <location>
        <begin position="251"/>
        <end position="269"/>
    </location>
</feature>
<dbReference type="Gene3D" id="1.20.1560.10">
    <property type="entry name" value="ABC transporter type 1, transmembrane domain"/>
    <property type="match status" value="1"/>
</dbReference>
<keyword evidence="4" id="KW-0067">ATP-binding</keyword>
<dbReference type="CDD" id="cd18541">
    <property type="entry name" value="ABC_6TM_TmrB_like"/>
    <property type="match status" value="1"/>
</dbReference>
<dbReference type="Proteomes" id="UP001467674">
    <property type="component" value="Unassembled WGS sequence"/>
</dbReference>
<evidence type="ECO:0000259" key="9">
    <source>
        <dbReference type="PROSITE" id="PS50929"/>
    </source>
</evidence>
<evidence type="ECO:0000256" key="6">
    <source>
        <dbReference type="ARBA" id="ARBA00023136"/>
    </source>
</evidence>
<dbReference type="SMART" id="SM00382">
    <property type="entry name" value="AAA"/>
    <property type="match status" value="1"/>
</dbReference>
<dbReference type="InterPro" id="IPR003439">
    <property type="entry name" value="ABC_transporter-like_ATP-bd"/>
</dbReference>
<proteinExistence type="predicted"/>
<protein>
    <submittedName>
        <fullName evidence="10">ABC transporter transmembrane domain-containing protein</fullName>
    </submittedName>
</protein>
<dbReference type="InterPro" id="IPR003593">
    <property type="entry name" value="AAA+_ATPase"/>
</dbReference>
<dbReference type="InterPro" id="IPR036640">
    <property type="entry name" value="ABC1_TM_sf"/>
</dbReference>
<evidence type="ECO:0000256" key="7">
    <source>
        <dbReference type="SAM" id="Phobius"/>
    </source>
</evidence>
<comment type="caution">
    <text evidence="10">The sequence shown here is derived from an EMBL/GenBank/DDBJ whole genome shotgun (WGS) entry which is preliminary data.</text>
</comment>
<feature type="transmembrane region" description="Helical" evidence="7">
    <location>
        <begin position="127"/>
        <end position="151"/>
    </location>
</feature>
<evidence type="ECO:0000256" key="1">
    <source>
        <dbReference type="ARBA" id="ARBA00004651"/>
    </source>
</evidence>
<dbReference type="RefSeq" id="WP_350386490.1">
    <property type="nucleotide sequence ID" value="NZ_JBEOME010000010.1"/>
</dbReference>
<dbReference type="Pfam" id="PF00664">
    <property type="entry name" value="ABC_membrane"/>
    <property type="match status" value="1"/>
</dbReference>
<dbReference type="InterPro" id="IPR027417">
    <property type="entry name" value="P-loop_NTPase"/>
</dbReference>